<organism evidence="5 6">
    <name type="scientific">Listeria monocytogenes</name>
    <dbReference type="NCBI Taxonomy" id="1639"/>
    <lineage>
        <taxon>Bacteria</taxon>
        <taxon>Bacillati</taxon>
        <taxon>Bacillota</taxon>
        <taxon>Bacilli</taxon>
        <taxon>Bacillales</taxon>
        <taxon>Listeriaceae</taxon>
        <taxon>Listeria</taxon>
    </lineage>
</organism>
<comment type="similarity">
    <text evidence="2">Belongs to the acyltransferase 3 family.</text>
</comment>
<dbReference type="Pfam" id="PF01757">
    <property type="entry name" value="Acyl_transf_3"/>
    <property type="match status" value="1"/>
</dbReference>
<dbReference type="AlphaFoldDB" id="A0A823J273"/>
<reference evidence="5 6" key="1">
    <citation type="submission" date="2019-04" db="EMBL/GenBank/DDBJ databases">
        <authorList>
            <consortium name="GenomeTrakr network: Whole genome sequencing for foodborne pathogen traceback"/>
        </authorList>
    </citation>
    <scope>NUCLEOTIDE SEQUENCE [LARGE SCALE GENOMIC DNA]</scope>
    <source>
        <strain evidence="5 6">CFSAN072502</strain>
    </source>
</reference>
<feature type="transmembrane region" description="Helical" evidence="3">
    <location>
        <begin position="186"/>
        <end position="205"/>
    </location>
</feature>
<dbReference type="EMBL" id="AABEKN010000001">
    <property type="protein sequence ID" value="EAG9352996.1"/>
    <property type="molecule type" value="Genomic_DNA"/>
</dbReference>
<feature type="transmembrane region" description="Helical" evidence="3">
    <location>
        <begin position="68"/>
        <end position="89"/>
    </location>
</feature>
<feature type="transmembrane region" description="Helical" evidence="3">
    <location>
        <begin position="263"/>
        <end position="283"/>
    </location>
</feature>
<keyword evidence="3" id="KW-0472">Membrane</keyword>
<evidence type="ECO:0000256" key="3">
    <source>
        <dbReference type="SAM" id="Phobius"/>
    </source>
</evidence>
<keyword evidence="5" id="KW-0012">Acyltransferase</keyword>
<gene>
    <name evidence="5" type="ORF">CW895_04050</name>
</gene>
<feature type="transmembrane region" description="Helical" evidence="3">
    <location>
        <begin position="126"/>
        <end position="148"/>
    </location>
</feature>
<dbReference type="InterPro" id="IPR052734">
    <property type="entry name" value="Nod_factor_acetyltransferase"/>
</dbReference>
<protein>
    <submittedName>
        <fullName evidence="5">Acyltransferase</fullName>
    </submittedName>
</protein>
<feature type="transmembrane region" description="Helical" evidence="3">
    <location>
        <begin position="154"/>
        <end position="171"/>
    </location>
</feature>
<dbReference type="InterPro" id="IPR002656">
    <property type="entry name" value="Acyl_transf_3_dom"/>
</dbReference>
<keyword evidence="3" id="KW-1133">Transmembrane helix</keyword>
<dbReference type="Proteomes" id="UP000524387">
    <property type="component" value="Unassembled WGS sequence"/>
</dbReference>
<evidence type="ECO:0000313" key="6">
    <source>
        <dbReference type="Proteomes" id="UP000524387"/>
    </source>
</evidence>
<dbReference type="PANTHER" id="PTHR37312">
    <property type="entry name" value="MEMBRANE-BOUND ACYLTRANSFERASE YKRP-RELATED"/>
    <property type="match status" value="1"/>
</dbReference>
<feature type="transmembrane region" description="Helical" evidence="3">
    <location>
        <begin position="295"/>
        <end position="316"/>
    </location>
</feature>
<sequence length="325" mass="37862">MKGKEYDYQLSNIKGILIFLVMFGHFLLVMGPKEVAVIDVIYSFHMPAFIFINGIFSQKVTFKKIGRLLGLFIMFQPLFLLLGLLTGYYKNIDLKMLITPAFHLWYLLALAVWMLFAMYANKRGKYAVDVLLIVLVLLVVAITNRYFYGTQFLTITRILSFFPYFIAGFYLDRSGFNKLRIFLKKYKYICGIISLILVIALYNLFSTQSDEFLNLFYGFLNKTAFSVTTVGYIVNIMASFFLAFLWIFLLIAIIPTKSTIMDIVGSDTLLPYILHPIIFYLMMTQRPFFMEQTMTFQLIFTILITIAIYGIFTMMLRKKVVRQLK</sequence>
<evidence type="ECO:0000259" key="4">
    <source>
        <dbReference type="Pfam" id="PF01757"/>
    </source>
</evidence>
<evidence type="ECO:0000256" key="1">
    <source>
        <dbReference type="ARBA" id="ARBA00004370"/>
    </source>
</evidence>
<keyword evidence="3" id="KW-0812">Transmembrane</keyword>
<dbReference type="RefSeq" id="WP_003737999.1">
    <property type="nucleotide sequence ID" value="NZ_CP090057.1"/>
</dbReference>
<feature type="transmembrane region" description="Helical" evidence="3">
    <location>
        <begin position="36"/>
        <end position="56"/>
    </location>
</feature>
<evidence type="ECO:0000313" key="5">
    <source>
        <dbReference type="EMBL" id="EAG9352996.1"/>
    </source>
</evidence>
<comment type="subcellular location">
    <subcellularLocation>
        <location evidence="1">Membrane</location>
    </subcellularLocation>
</comment>
<feature type="domain" description="Acyltransferase 3" evidence="4">
    <location>
        <begin position="8"/>
        <end position="309"/>
    </location>
</feature>
<dbReference type="PANTHER" id="PTHR37312:SF1">
    <property type="entry name" value="MEMBRANE-BOUND ACYLTRANSFERASE YKRP-RELATED"/>
    <property type="match status" value="1"/>
</dbReference>
<keyword evidence="5" id="KW-0808">Transferase</keyword>
<feature type="transmembrane region" description="Helical" evidence="3">
    <location>
        <begin position="12"/>
        <end position="30"/>
    </location>
</feature>
<feature type="transmembrane region" description="Helical" evidence="3">
    <location>
        <begin position="225"/>
        <end position="251"/>
    </location>
</feature>
<comment type="caution">
    <text evidence="5">The sequence shown here is derived from an EMBL/GenBank/DDBJ whole genome shotgun (WGS) entry which is preliminary data.</text>
</comment>
<feature type="transmembrane region" description="Helical" evidence="3">
    <location>
        <begin position="101"/>
        <end position="119"/>
    </location>
</feature>
<dbReference type="GO" id="GO:0016747">
    <property type="term" value="F:acyltransferase activity, transferring groups other than amino-acyl groups"/>
    <property type="evidence" value="ECO:0007669"/>
    <property type="project" value="InterPro"/>
</dbReference>
<name>A0A823J273_LISMN</name>
<accession>A0A823J273</accession>
<evidence type="ECO:0000256" key="2">
    <source>
        <dbReference type="ARBA" id="ARBA00007400"/>
    </source>
</evidence>
<proteinExistence type="inferred from homology"/>